<evidence type="ECO:0000313" key="5">
    <source>
        <dbReference type="Proteomes" id="UP001374579"/>
    </source>
</evidence>
<evidence type="ECO:0000256" key="3">
    <source>
        <dbReference type="SAM" id="Coils"/>
    </source>
</evidence>
<dbReference type="GO" id="GO:0005929">
    <property type="term" value="C:cilium"/>
    <property type="evidence" value="ECO:0007669"/>
    <property type="project" value="UniProtKB-ARBA"/>
</dbReference>
<evidence type="ECO:0000313" key="4">
    <source>
        <dbReference type="EMBL" id="KAK7094966.1"/>
    </source>
</evidence>
<dbReference type="GO" id="GO:0005737">
    <property type="term" value="C:cytoplasm"/>
    <property type="evidence" value="ECO:0007669"/>
    <property type="project" value="UniProtKB-SubCell"/>
</dbReference>
<name>A0AAN9G4H9_9CAEN</name>
<dbReference type="PANTHER" id="PTHR35081:SF1">
    <property type="entry name" value="COILED-COIL DOMAIN-CONTAINING PROTEIN 105"/>
    <property type="match status" value="1"/>
</dbReference>
<dbReference type="Proteomes" id="UP001374579">
    <property type="component" value="Unassembled WGS sequence"/>
</dbReference>
<accession>A0AAN9G4H9</accession>
<organism evidence="4 5">
    <name type="scientific">Littorina saxatilis</name>
    <dbReference type="NCBI Taxonomy" id="31220"/>
    <lineage>
        <taxon>Eukaryota</taxon>
        <taxon>Metazoa</taxon>
        <taxon>Spiralia</taxon>
        <taxon>Lophotrochozoa</taxon>
        <taxon>Mollusca</taxon>
        <taxon>Gastropoda</taxon>
        <taxon>Caenogastropoda</taxon>
        <taxon>Littorinimorpha</taxon>
        <taxon>Littorinoidea</taxon>
        <taxon>Littorinidae</taxon>
        <taxon>Littorina</taxon>
    </lineage>
</organism>
<proteinExistence type="predicted"/>
<dbReference type="EMBL" id="JBAMIC010000018">
    <property type="protein sequence ID" value="KAK7094966.1"/>
    <property type="molecule type" value="Genomic_DNA"/>
</dbReference>
<reference evidence="4 5" key="1">
    <citation type="submission" date="2024-02" db="EMBL/GenBank/DDBJ databases">
        <title>Chromosome-scale genome assembly of the rough periwinkle Littorina saxatilis.</title>
        <authorList>
            <person name="De Jode A."/>
            <person name="Faria R."/>
            <person name="Formenti G."/>
            <person name="Sims Y."/>
            <person name="Smith T.P."/>
            <person name="Tracey A."/>
            <person name="Wood J.M.D."/>
            <person name="Zagrodzka Z.B."/>
            <person name="Johannesson K."/>
            <person name="Butlin R.K."/>
            <person name="Leder E.H."/>
        </authorList>
    </citation>
    <scope>NUCLEOTIDE SEQUENCE [LARGE SCALE GENOMIC DNA]</scope>
    <source>
        <strain evidence="4">Snail1</strain>
        <tissue evidence="4">Muscle</tissue>
    </source>
</reference>
<protein>
    <submittedName>
        <fullName evidence="4">Uncharacterized protein</fullName>
    </submittedName>
</protein>
<keyword evidence="5" id="KW-1185">Reference proteome</keyword>
<evidence type="ECO:0000256" key="1">
    <source>
        <dbReference type="ARBA" id="ARBA00004496"/>
    </source>
</evidence>
<gene>
    <name evidence="4" type="ORF">V1264_006436</name>
</gene>
<evidence type="ECO:0000256" key="2">
    <source>
        <dbReference type="ARBA" id="ARBA00022490"/>
    </source>
</evidence>
<sequence>MITTKVATTTIGPEQWRNNTLRTIKLAQTVVSKSDKSNDVGRALDPLPHIREIVVGLSNEEVRRYTRDVRVVQAKLRESLLDTNEEIKCLTRGKESLEKALEHIRKDIKLNKDSQAVRTTRPNKEKDHDGADDLLNAERAHLLNCKKTLEAQLRLVHQQLQTLESARRRVFAVLQERSRVLDLLCHANSSITHSANVSGGRSSGFDGRISAIDSSRLGAALADALGPYTPETDQALQDAAEARGRSAYLRRGLRDTIDQIDRLQKAAHRSVNDGLTQKVAETETLGQHLGITHGENRHAVHRAQRWFEATDRARGYTLGPAMSADLFTRERLTRPLLRVFQRHPGNQLPEAQDIIKGNDGFLQSLTATSRNIGLMRLTQHKLADDVRSKRAASSIDASVIRMRRQKFNHRWTLGAAF</sequence>
<comment type="subcellular location">
    <subcellularLocation>
        <location evidence="1">Cytoplasm</location>
    </subcellularLocation>
</comment>
<dbReference type="PANTHER" id="PTHR35081">
    <property type="entry name" value="COILED-COIL DOMAIN-CONTAINING PROTEIN 105"/>
    <property type="match status" value="1"/>
</dbReference>
<dbReference type="Pfam" id="PF03148">
    <property type="entry name" value="Tektin"/>
    <property type="match status" value="1"/>
</dbReference>
<keyword evidence="3" id="KW-0175">Coiled coil</keyword>
<dbReference type="InterPro" id="IPR048256">
    <property type="entry name" value="Tektin-like"/>
</dbReference>
<comment type="caution">
    <text evidence="4">The sequence shown here is derived from an EMBL/GenBank/DDBJ whole genome shotgun (WGS) entry which is preliminary data.</text>
</comment>
<feature type="coiled-coil region" evidence="3">
    <location>
        <begin position="80"/>
        <end position="107"/>
    </location>
</feature>
<keyword evidence="2" id="KW-0963">Cytoplasm</keyword>
<dbReference type="InterPro" id="IPR038949">
    <property type="entry name" value="TEKTL1"/>
</dbReference>
<dbReference type="AlphaFoldDB" id="A0AAN9G4H9"/>